<reference evidence="2 3" key="1">
    <citation type="journal article" date="2015" name="Fungal Genet. Biol.">
        <title>Evolution of novel wood decay mechanisms in Agaricales revealed by the genome sequences of Fistulina hepatica and Cylindrobasidium torrendii.</title>
        <authorList>
            <person name="Floudas D."/>
            <person name="Held B.W."/>
            <person name="Riley R."/>
            <person name="Nagy L.G."/>
            <person name="Koehler G."/>
            <person name="Ransdell A.S."/>
            <person name="Younus H."/>
            <person name="Chow J."/>
            <person name="Chiniquy J."/>
            <person name="Lipzen A."/>
            <person name="Tritt A."/>
            <person name="Sun H."/>
            <person name="Haridas S."/>
            <person name="LaButti K."/>
            <person name="Ohm R.A."/>
            <person name="Kues U."/>
            <person name="Blanchette R.A."/>
            <person name="Grigoriev I.V."/>
            <person name="Minto R.E."/>
            <person name="Hibbett D.S."/>
        </authorList>
    </citation>
    <scope>NUCLEOTIDE SEQUENCE [LARGE SCALE GENOMIC DNA]</scope>
    <source>
        <strain evidence="2 3">FP15055 ss-10</strain>
    </source>
</reference>
<protein>
    <submittedName>
        <fullName evidence="2">Uncharacterized protein</fullName>
    </submittedName>
</protein>
<dbReference type="AlphaFoldDB" id="A0A0D7B326"/>
<keyword evidence="3" id="KW-1185">Reference proteome</keyword>
<gene>
    <name evidence="2" type="ORF">CYLTODRAFT_445701</name>
</gene>
<dbReference type="EMBL" id="KN880614">
    <property type="protein sequence ID" value="KIY64877.1"/>
    <property type="molecule type" value="Genomic_DNA"/>
</dbReference>
<evidence type="ECO:0000313" key="3">
    <source>
        <dbReference type="Proteomes" id="UP000054007"/>
    </source>
</evidence>
<organism evidence="2 3">
    <name type="scientific">Cylindrobasidium torrendii FP15055 ss-10</name>
    <dbReference type="NCBI Taxonomy" id="1314674"/>
    <lineage>
        <taxon>Eukaryota</taxon>
        <taxon>Fungi</taxon>
        <taxon>Dikarya</taxon>
        <taxon>Basidiomycota</taxon>
        <taxon>Agaricomycotina</taxon>
        <taxon>Agaricomycetes</taxon>
        <taxon>Agaricomycetidae</taxon>
        <taxon>Agaricales</taxon>
        <taxon>Marasmiineae</taxon>
        <taxon>Physalacriaceae</taxon>
        <taxon>Cylindrobasidium</taxon>
    </lineage>
</organism>
<evidence type="ECO:0000256" key="1">
    <source>
        <dbReference type="SAM" id="MobiDB-lite"/>
    </source>
</evidence>
<name>A0A0D7B326_9AGAR</name>
<dbReference type="Proteomes" id="UP000054007">
    <property type="component" value="Unassembled WGS sequence"/>
</dbReference>
<sequence length="249" mass="28047">MDAFNPNPEMDMTRYSYVFVAPADRRNIIARTLTRNAFEGEYTQRDCSPKVNRCPKSSVHLRGVPAYAQPCQALWQLGDALARVRVVSDNGVIVHCDQERCFTEEVLDRIIRGNCDIKELARFYCPAATPSLCWVACKLIDIQLQGATVQFEPITPDQQESLANFCNVPPKNTRAYDLRPASLLKDALSLITKVESGDTHHRYLKLLKTMVEVCVEMEKEAGARPGKKRSSNSDGVRQPKSKVRRVESS</sequence>
<proteinExistence type="predicted"/>
<feature type="region of interest" description="Disordered" evidence="1">
    <location>
        <begin position="220"/>
        <end position="249"/>
    </location>
</feature>
<evidence type="ECO:0000313" key="2">
    <source>
        <dbReference type="EMBL" id="KIY64877.1"/>
    </source>
</evidence>
<accession>A0A0D7B326</accession>